<gene>
    <name evidence="2" type="ORF">BRAFLDRAFT_95129</name>
</gene>
<feature type="region of interest" description="Disordered" evidence="1">
    <location>
        <begin position="1"/>
        <end position="40"/>
    </location>
</feature>
<reference evidence="2" key="1">
    <citation type="journal article" date="2008" name="Nature">
        <title>The amphioxus genome and the evolution of the chordate karyotype.</title>
        <authorList>
            <consortium name="US DOE Joint Genome Institute (JGI-PGF)"/>
            <person name="Putnam N.H."/>
            <person name="Butts T."/>
            <person name="Ferrier D.E.K."/>
            <person name="Furlong R.F."/>
            <person name="Hellsten U."/>
            <person name="Kawashima T."/>
            <person name="Robinson-Rechavi M."/>
            <person name="Shoguchi E."/>
            <person name="Terry A."/>
            <person name="Yu J.-K."/>
            <person name="Benito-Gutierrez E.L."/>
            <person name="Dubchak I."/>
            <person name="Garcia-Fernandez J."/>
            <person name="Gibson-Brown J.J."/>
            <person name="Grigoriev I.V."/>
            <person name="Horton A.C."/>
            <person name="de Jong P.J."/>
            <person name="Jurka J."/>
            <person name="Kapitonov V.V."/>
            <person name="Kohara Y."/>
            <person name="Kuroki Y."/>
            <person name="Lindquist E."/>
            <person name="Lucas S."/>
            <person name="Osoegawa K."/>
            <person name="Pennacchio L.A."/>
            <person name="Salamov A.A."/>
            <person name="Satou Y."/>
            <person name="Sauka-Spengler T."/>
            <person name="Schmutz J."/>
            <person name="Shin-I T."/>
            <person name="Toyoda A."/>
            <person name="Bronner-Fraser M."/>
            <person name="Fujiyama A."/>
            <person name="Holland L.Z."/>
            <person name="Holland P.W.H."/>
            <person name="Satoh N."/>
            <person name="Rokhsar D.S."/>
        </authorList>
    </citation>
    <scope>NUCLEOTIDE SEQUENCE [LARGE SCALE GENOMIC DNA]</scope>
    <source>
        <strain evidence="2">S238N-H82</strain>
        <tissue evidence="2">Testes</tissue>
    </source>
</reference>
<sequence length="158" mass="17350">MVAMLANVGEDRRRSTELPTVPPSASPLDFGNEEGTEKHPALYHVGKDPDIVQYASISTNRPGIARAIAGPKEHQHPTRAASTPRPFISNFLSDTIAALTSPSWQVGPSSLEHLPPLFTSNPDRAYDMLLRRLPLHPTPKHHYHQSGPHSDPADSHHQ</sequence>
<protein>
    <submittedName>
        <fullName evidence="2">Uncharacterized protein</fullName>
    </submittedName>
</protein>
<evidence type="ECO:0000313" key="2">
    <source>
        <dbReference type="EMBL" id="EEN56627.1"/>
    </source>
</evidence>
<dbReference type="EMBL" id="GG666550">
    <property type="protein sequence ID" value="EEN56627.1"/>
    <property type="molecule type" value="Genomic_DNA"/>
</dbReference>
<proteinExistence type="predicted"/>
<name>C3YSW3_BRAFL</name>
<feature type="region of interest" description="Disordered" evidence="1">
    <location>
        <begin position="136"/>
        <end position="158"/>
    </location>
</feature>
<dbReference type="InParanoid" id="C3YSW3"/>
<accession>C3YSW3</accession>
<organism>
    <name type="scientific">Branchiostoma floridae</name>
    <name type="common">Florida lancelet</name>
    <name type="synonym">Amphioxus</name>
    <dbReference type="NCBI Taxonomy" id="7739"/>
    <lineage>
        <taxon>Eukaryota</taxon>
        <taxon>Metazoa</taxon>
        <taxon>Chordata</taxon>
        <taxon>Cephalochordata</taxon>
        <taxon>Leptocardii</taxon>
        <taxon>Amphioxiformes</taxon>
        <taxon>Branchiostomatidae</taxon>
        <taxon>Branchiostoma</taxon>
    </lineage>
</organism>
<dbReference type="AlphaFoldDB" id="C3YSW3"/>
<evidence type="ECO:0000256" key="1">
    <source>
        <dbReference type="SAM" id="MobiDB-lite"/>
    </source>
</evidence>